<accession>A0A7T8V7T6</accession>
<evidence type="ECO:0000256" key="8">
    <source>
        <dbReference type="ARBA" id="ARBA00022692"/>
    </source>
</evidence>
<feature type="transmembrane region" description="Helical" evidence="18">
    <location>
        <begin position="243"/>
        <end position="265"/>
    </location>
</feature>
<dbReference type="EMBL" id="MN052901">
    <property type="protein sequence ID" value="QQQ89062.1"/>
    <property type="molecule type" value="Genomic_DNA"/>
</dbReference>
<evidence type="ECO:0000256" key="6">
    <source>
        <dbReference type="ARBA" id="ARBA00022448"/>
    </source>
</evidence>
<dbReference type="GO" id="GO:0008137">
    <property type="term" value="F:NADH dehydrogenase (ubiquinone) activity"/>
    <property type="evidence" value="ECO:0007669"/>
    <property type="project" value="UniProtKB-EC"/>
</dbReference>
<keyword evidence="9 18" id="KW-0999">Mitochondrion inner membrane</keyword>
<organism evidence="20">
    <name type="scientific">Brontispa longissima</name>
    <name type="common">Coconut leaf beetle</name>
    <name type="synonym">Coconut hispine beetle</name>
    <dbReference type="NCBI Taxonomy" id="111217"/>
    <lineage>
        <taxon>Eukaryota</taxon>
        <taxon>Metazoa</taxon>
        <taxon>Ecdysozoa</taxon>
        <taxon>Arthropoda</taxon>
        <taxon>Hexapoda</taxon>
        <taxon>Insecta</taxon>
        <taxon>Pterygota</taxon>
        <taxon>Neoptera</taxon>
        <taxon>Endopterygota</taxon>
        <taxon>Coleoptera</taxon>
        <taxon>Polyphaga</taxon>
        <taxon>Cucujiformia</taxon>
        <taxon>Chrysomeloidea</taxon>
        <taxon>Chrysomelidae</taxon>
        <taxon>Cassidinae</taxon>
        <taxon>Brontispa</taxon>
    </lineage>
</organism>
<evidence type="ECO:0000256" key="7">
    <source>
        <dbReference type="ARBA" id="ARBA00022660"/>
    </source>
</evidence>
<dbReference type="RefSeq" id="YP_010035822.1">
    <property type="nucleotide sequence ID" value="NC_053935.1"/>
</dbReference>
<evidence type="ECO:0000256" key="16">
    <source>
        <dbReference type="ARBA" id="ARBA00023136"/>
    </source>
</evidence>
<comment type="function">
    <text evidence="18">Core subunit of the mitochondrial membrane respiratory chain NADH dehydrogenase (Complex I) which catalyzes electron transfer from NADH through the respiratory chain, using ubiquinone as an electron acceptor. Essential for the catalytic activity and assembly of complex I.</text>
</comment>
<keyword evidence="15 18" id="KW-0496">Mitochondrion</keyword>
<evidence type="ECO:0000256" key="4">
    <source>
        <dbReference type="ARBA" id="ARBA00012944"/>
    </source>
</evidence>
<dbReference type="PANTHER" id="PTHR46552">
    <property type="entry name" value="NADH-UBIQUINONE OXIDOREDUCTASE CHAIN 2"/>
    <property type="match status" value="1"/>
</dbReference>
<dbReference type="PANTHER" id="PTHR46552:SF1">
    <property type="entry name" value="NADH-UBIQUINONE OXIDOREDUCTASE CHAIN 2"/>
    <property type="match status" value="1"/>
</dbReference>
<dbReference type="AlphaFoldDB" id="A0A7T8V7T6"/>
<keyword evidence="6" id="KW-0813">Transport</keyword>
<comment type="function">
    <text evidence="1">Core subunit of the mitochondrial membrane respiratory chain NADH dehydrogenase (Complex I) that is believed to belong to the minimal assembly required for catalysis. Complex I functions in the transfer of electrons from NADH to the respiratory chain. The immediate electron acceptor for the enzyme is believed to be ubiquinone.</text>
</comment>
<dbReference type="EC" id="7.1.1.2" evidence="4 18"/>
<evidence type="ECO:0000256" key="13">
    <source>
        <dbReference type="ARBA" id="ARBA00023027"/>
    </source>
</evidence>
<dbReference type="GO" id="GO:0006120">
    <property type="term" value="P:mitochondrial electron transport, NADH to ubiquinone"/>
    <property type="evidence" value="ECO:0007669"/>
    <property type="project" value="InterPro"/>
</dbReference>
<evidence type="ECO:0000256" key="1">
    <source>
        <dbReference type="ARBA" id="ARBA00003257"/>
    </source>
</evidence>
<feature type="transmembrane region" description="Helical" evidence="18">
    <location>
        <begin position="59"/>
        <end position="79"/>
    </location>
</feature>
<sequence>MFKIYKIIMFNFMIIGSMITISSSTPFMMWMGLEMNLLSIIPIFEESKTKYPAEASMKYFMAQAMASKMLLLALLIIELNSNYQLITNKWTSILIIQTALFIKLGMAPFHIWMPEVAEGLNWMSCMLLFTWQKLAPMVMFMMFYINTKFLVSVIIFSSIIGGILGLNQLSMRKILTYSSINHMAWMMLAMSLSSKLWTTYFLLYSLMNILIISILKSLNIFFINQLNSAKIKSINKILIMMTLLSLAGLPPFIGFLPKWMVIILASENNLLILPAVMIITTLISLFMYLRLIVPMMTLKSNQTLISTKNLPKSPLFICSTLMISLSLASLILGN</sequence>
<keyword evidence="10 18" id="KW-1278">Translocase</keyword>
<keyword evidence="12 18" id="KW-1133">Transmembrane helix</keyword>
<evidence type="ECO:0000256" key="10">
    <source>
        <dbReference type="ARBA" id="ARBA00022967"/>
    </source>
</evidence>
<name>A0A7T8V7T6_BROLO</name>
<evidence type="ECO:0000256" key="3">
    <source>
        <dbReference type="ARBA" id="ARBA00007012"/>
    </source>
</evidence>
<dbReference type="GeneID" id="63383699"/>
<feature type="domain" description="NADH:quinone oxidoreductase/Mrp antiporter transmembrane" evidence="19">
    <location>
        <begin position="27"/>
        <end position="284"/>
    </location>
</feature>
<keyword evidence="8 18" id="KW-0812">Transmembrane</keyword>
<evidence type="ECO:0000313" key="20">
    <source>
        <dbReference type="EMBL" id="QQQ89062.1"/>
    </source>
</evidence>
<evidence type="ECO:0000256" key="18">
    <source>
        <dbReference type="RuleBase" id="RU003403"/>
    </source>
</evidence>
<evidence type="ECO:0000256" key="17">
    <source>
        <dbReference type="ARBA" id="ARBA00049551"/>
    </source>
</evidence>
<geneLocation type="mitochondrion" evidence="20"/>
<keyword evidence="11 18" id="KW-0249">Electron transport</keyword>
<reference evidence="20" key="1">
    <citation type="journal article" date="2020" name="Mitochondrial DNA Part B Resour">
        <title>Complete mitochondrial genome of coconut hispine beetle Brontispa longissima (Coleoptera: Chrysomelidae: Cassidinae).</title>
        <authorList>
            <person name="Meng R."/>
            <person name="Ao S."/>
            <person name="Xu W."/>
            <person name="Lv B."/>
            <person name="Cai B."/>
        </authorList>
    </citation>
    <scope>NUCLEOTIDE SEQUENCE</scope>
</reference>
<dbReference type="CTD" id="4536"/>
<feature type="transmembrane region" description="Helical" evidence="18">
    <location>
        <begin position="7"/>
        <end position="29"/>
    </location>
</feature>
<keyword evidence="14 18" id="KW-0830">Ubiquinone</keyword>
<comment type="catalytic activity">
    <reaction evidence="17 18">
        <text>a ubiquinone + NADH + 5 H(+)(in) = a ubiquinol + NAD(+) + 4 H(+)(out)</text>
        <dbReference type="Rhea" id="RHEA:29091"/>
        <dbReference type="Rhea" id="RHEA-COMP:9565"/>
        <dbReference type="Rhea" id="RHEA-COMP:9566"/>
        <dbReference type="ChEBI" id="CHEBI:15378"/>
        <dbReference type="ChEBI" id="CHEBI:16389"/>
        <dbReference type="ChEBI" id="CHEBI:17976"/>
        <dbReference type="ChEBI" id="CHEBI:57540"/>
        <dbReference type="ChEBI" id="CHEBI:57945"/>
        <dbReference type="EC" id="7.1.1.2"/>
    </reaction>
</comment>
<dbReference type="GO" id="GO:0005743">
    <property type="term" value="C:mitochondrial inner membrane"/>
    <property type="evidence" value="ECO:0007669"/>
    <property type="project" value="UniProtKB-SubCell"/>
</dbReference>
<evidence type="ECO:0000256" key="15">
    <source>
        <dbReference type="ARBA" id="ARBA00023128"/>
    </source>
</evidence>
<evidence type="ECO:0000256" key="11">
    <source>
        <dbReference type="ARBA" id="ARBA00022982"/>
    </source>
</evidence>
<evidence type="ECO:0000256" key="9">
    <source>
        <dbReference type="ARBA" id="ARBA00022792"/>
    </source>
</evidence>
<dbReference type="InterPro" id="IPR003917">
    <property type="entry name" value="NADH_UbQ_OxRdtase_chain2"/>
</dbReference>
<comment type="subcellular location">
    <subcellularLocation>
        <location evidence="2 18">Mitochondrion inner membrane</location>
        <topology evidence="2 18">Multi-pass membrane protein</topology>
    </subcellularLocation>
</comment>
<dbReference type="InterPro" id="IPR001750">
    <property type="entry name" value="ND/Mrp_TM"/>
</dbReference>
<gene>
    <name evidence="20" type="primary">ND2</name>
</gene>
<feature type="transmembrane region" description="Helical" evidence="18">
    <location>
        <begin position="271"/>
        <end position="293"/>
    </location>
</feature>
<dbReference type="InterPro" id="IPR050175">
    <property type="entry name" value="Complex_I_Subunit_2"/>
</dbReference>
<keyword evidence="13 18" id="KW-0520">NAD</keyword>
<feature type="transmembrane region" description="Helical" evidence="18">
    <location>
        <begin position="200"/>
        <end position="222"/>
    </location>
</feature>
<proteinExistence type="inferred from homology"/>
<dbReference type="Pfam" id="PF00361">
    <property type="entry name" value="Proton_antipo_M"/>
    <property type="match status" value="1"/>
</dbReference>
<keyword evidence="7 18" id="KW-0679">Respiratory chain</keyword>
<feature type="transmembrane region" description="Helical" evidence="18">
    <location>
        <begin position="314"/>
        <end position="332"/>
    </location>
</feature>
<evidence type="ECO:0000256" key="12">
    <source>
        <dbReference type="ARBA" id="ARBA00022989"/>
    </source>
</evidence>
<keyword evidence="16 18" id="KW-0472">Membrane</keyword>
<protein>
    <recommendedName>
        <fullName evidence="5 18">NADH-ubiquinone oxidoreductase chain 2</fullName>
        <ecNumber evidence="4 18">7.1.1.2</ecNumber>
    </recommendedName>
</protein>
<comment type="similarity">
    <text evidence="3 18">Belongs to the complex I subunit 2 family.</text>
</comment>
<evidence type="ECO:0000259" key="19">
    <source>
        <dbReference type="Pfam" id="PF00361"/>
    </source>
</evidence>
<evidence type="ECO:0000256" key="2">
    <source>
        <dbReference type="ARBA" id="ARBA00004448"/>
    </source>
</evidence>
<dbReference type="PRINTS" id="PR01436">
    <property type="entry name" value="NADHDHGNASE2"/>
</dbReference>
<evidence type="ECO:0000256" key="14">
    <source>
        <dbReference type="ARBA" id="ARBA00023075"/>
    </source>
</evidence>
<feature type="transmembrane region" description="Helical" evidence="18">
    <location>
        <begin position="91"/>
        <end position="113"/>
    </location>
</feature>
<evidence type="ECO:0000256" key="5">
    <source>
        <dbReference type="ARBA" id="ARBA00021008"/>
    </source>
</evidence>
<feature type="transmembrane region" description="Helical" evidence="18">
    <location>
        <begin position="149"/>
        <end position="167"/>
    </location>
</feature>